<protein>
    <recommendedName>
        <fullName evidence="3">HNH nuclease domain-containing protein</fullName>
    </recommendedName>
</protein>
<evidence type="ECO:0000313" key="1">
    <source>
        <dbReference type="EMBL" id="CAI2766320.1"/>
    </source>
</evidence>
<proteinExistence type="predicted"/>
<dbReference type="EMBL" id="OX336425">
    <property type="protein sequence ID" value="CAI2766320.1"/>
    <property type="molecule type" value="Genomic_DNA"/>
</dbReference>
<evidence type="ECO:0008006" key="3">
    <source>
        <dbReference type="Google" id="ProtNLM"/>
    </source>
</evidence>
<dbReference type="Proteomes" id="UP001152749">
    <property type="component" value="Chromosome"/>
</dbReference>
<accession>A0A9W4X971</accession>
<dbReference type="RefSeq" id="WP_263362472.1">
    <property type="nucleotide sequence ID" value="NZ_OX336425.1"/>
</dbReference>
<dbReference type="AlphaFoldDB" id="A0A9W4X971"/>
<reference evidence="1" key="1">
    <citation type="submission" date="2022-09" db="EMBL/GenBank/DDBJ databases">
        <authorList>
            <person name="Duchaud E."/>
        </authorList>
    </citation>
    <scope>NUCLEOTIDE SEQUENCE</scope>
    <source>
        <strain evidence="1">TRV642</strain>
    </source>
</reference>
<organism evidence="1 2">
    <name type="scientific">Flavobacterium collinsii</name>
    <dbReference type="NCBI Taxonomy" id="1114861"/>
    <lineage>
        <taxon>Bacteria</taxon>
        <taxon>Pseudomonadati</taxon>
        <taxon>Bacteroidota</taxon>
        <taxon>Flavobacteriia</taxon>
        <taxon>Flavobacteriales</taxon>
        <taxon>Flavobacteriaceae</taxon>
        <taxon>Flavobacterium</taxon>
    </lineage>
</organism>
<sequence>MIWIELRTNQTKYDSGWNFSESIWAPTKKNNGQNWPYWYLVDEVVKGDLIFHISKIKGIESFLGYSTALTDGYITNDNPSLTNHVWSYSKSFYKVDLTDYKELNPPIPLSDFFSNNEPQLCEYFKINKAKKKDKKRLFYVIQSGKLRCQNGGYFSEFDNNLASKLIQTLSKERSKLKDEISTGVSLKELELRIGHQEFSENVKLNFNYKCCYPRCTVEGKGFLISGHITRWADNKDLRGHINNGLCLCLMHDKAFEKGFFTLDNNNRIILFKHKFENRSWLIDSLIDGENLEIKPRKINPSIEALKNHWARIGYTI</sequence>
<dbReference type="KEGG" id="fcs:TRV642_1335"/>
<name>A0A9W4X971_9FLAO</name>
<evidence type="ECO:0000313" key="2">
    <source>
        <dbReference type="Proteomes" id="UP001152749"/>
    </source>
</evidence>
<gene>
    <name evidence="1" type="ORF">TRV642_1335</name>
</gene>